<keyword evidence="2" id="KW-0472">Membrane</keyword>
<evidence type="ECO:0000256" key="2">
    <source>
        <dbReference type="SAM" id="Phobius"/>
    </source>
</evidence>
<sequence length="197" mass="21637">MTEAGEAGLVKSRYHKRLFTCLTTDVMTDNDYLIAWGLYAFAALGCLLVWFKLTGWMWRYLREPLRVVGAVLLFCPTIVDPAKDQYAPALAISVLDLALKVGNNVWRAVLDLATYGAIALGLYLIYALIRLPFLRKKKARLAHAEAAAAQAAAEQKEHDEPYADQAAGRFASQSPATPPLAASTPAPSGRYRVEPKL</sequence>
<proteinExistence type="predicted"/>
<feature type="transmembrane region" description="Helical" evidence="2">
    <location>
        <begin position="63"/>
        <end position="79"/>
    </location>
</feature>
<protein>
    <submittedName>
        <fullName evidence="3">MFS transporter</fullName>
    </submittedName>
</protein>
<keyword evidence="2" id="KW-0812">Transmembrane</keyword>
<comment type="caution">
    <text evidence="3">The sequence shown here is derived from an EMBL/GenBank/DDBJ whole genome shotgun (WGS) entry which is preliminary data.</text>
</comment>
<feature type="compositionally biased region" description="Low complexity" evidence="1">
    <location>
        <begin position="171"/>
        <end position="188"/>
    </location>
</feature>
<keyword evidence="2" id="KW-1133">Transmembrane helix</keyword>
<gene>
    <name evidence="3" type="ORF">ENP23_21930</name>
</gene>
<feature type="transmembrane region" description="Helical" evidence="2">
    <location>
        <begin position="112"/>
        <end position="133"/>
    </location>
</feature>
<evidence type="ECO:0000313" key="3">
    <source>
        <dbReference type="EMBL" id="HEF28416.1"/>
    </source>
</evidence>
<feature type="transmembrane region" description="Helical" evidence="2">
    <location>
        <begin position="32"/>
        <end position="51"/>
    </location>
</feature>
<dbReference type="AlphaFoldDB" id="A0A7C2BBP0"/>
<accession>A0A7C2BBP0</accession>
<feature type="region of interest" description="Disordered" evidence="1">
    <location>
        <begin position="152"/>
        <end position="197"/>
    </location>
</feature>
<name>A0A7C2BBP0_9PSED</name>
<dbReference type="EMBL" id="DSIN01000032">
    <property type="protein sequence ID" value="HEF28416.1"/>
    <property type="molecule type" value="Genomic_DNA"/>
</dbReference>
<evidence type="ECO:0000256" key="1">
    <source>
        <dbReference type="SAM" id="MobiDB-lite"/>
    </source>
</evidence>
<reference evidence="3" key="1">
    <citation type="journal article" date="2020" name="mSystems">
        <title>Genome- and Community-Level Interaction Insights into Carbon Utilization and Element Cycling Functions of Hydrothermarchaeota in Hydrothermal Sediment.</title>
        <authorList>
            <person name="Zhou Z."/>
            <person name="Liu Y."/>
            <person name="Xu W."/>
            <person name="Pan J."/>
            <person name="Luo Z.H."/>
            <person name="Li M."/>
        </authorList>
    </citation>
    <scope>NUCLEOTIDE SEQUENCE [LARGE SCALE GENOMIC DNA]</scope>
    <source>
        <strain evidence="3">SpSt-200</strain>
    </source>
</reference>
<organism evidence="3">
    <name type="scientific">Pseudomonas graminis</name>
    <dbReference type="NCBI Taxonomy" id="158627"/>
    <lineage>
        <taxon>Bacteria</taxon>
        <taxon>Pseudomonadati</taxon>
        <taxon>Pseudomonadota</taxon>
        <taxon>Gammaproteobacteria</taxon>
        <taxon>Pseudomonadales</taxon>
        <taxon>Pseudomonadaceae</taxon>
        <taxon>Pseudomonas</taxon>
    </lineage>
</organism>